<evidence type="ECO:0000313" key="2">
    <source>
        <dbReference type="EMBL" id="SKC31466.1"/>
    </source>
</evidence>
<sequence length="171" mass="19547">MTISQPEIKTFNYTGGKDFTTRLLTVTGASNLSKLAQLIGVPRTTIATSHRRDMIQHEIIVRICLVTEASLRYLTLDEGERFKKTEKSSIKTLLIEKRLNRNLETKGHIPLNLIPLEEYNLEESSTTVVEQKSSFFFVNTLETNTTLGKYLIDIDSSLSINHLYLLLDKNW</sequence>
<proteinExistence type="predicted"/>
<feature type="domain" description="Bacteriophage CI repressor N-terminal" evidence="1">
    <location>
        <begin position="18"/>
        <end position="80"/>
    </location>
</feature>
<dbReference type="Gene3D" id="1.10.260.40">
    <property type="entry name" value="lambda repressor-like DNA-binding domains"/>
    <property type="match status" value="1"/>
</dbReference>
<dbReference type="InterPro" id="IPR010982">
    <property type="entry name" value="Lambda_DNA-bd_dom_sf"/>
</dbReference>
<dbReference type="Pfam" id="PF07022">
    <property type="entry name" value="Phage_CI_repr"/>
    <property type="match status" value="1"/>
</dbReference>
<protein>
    <submittedName>
        <fullName evidence="2">Bacteriophage CI repressor helix-turn-helix domain protein</fullName>
    </submittedName>
</protein>
<gene>
    <name evidence="2" type="ORF">CZ809_00944</name>
</gene>
<dbReference type="AlphaFoldDB" id="A0A1T5HXP3"/>
<reference evidence="2 3" key="1">
    <citation type="submission" date="2017-02" db="EMBL/GenBank/DDBJ databases">
        <authorList>
            <person name="Peterson S.W."/>
        </authorList>
    </citation>
    <scope>NUCLEOTIDE SEQUENCE [LARGE SCALE GENOMIC DNA]</scope>
    <source>
        <strain evidence="3">type strain: NCCB 100098</strain>
    </source>
</reference>
<dbReference type="RefSeq" id="WP_080156245.1">
    <property type="nucleotide sequence ID" value="NZ_FUZI01000001.1"/>
</dbReference>
<dbReference type="EMBL" id="FUZI01000001">
    <property type="protein sequence ID" value="SKC31466.1"/>
    <property type="molecule type" value="Genomic_DNA"/>
</dbReference>
<dbReference type="InterPro" id="IPR010744">
    <property type="entry name" value="Phage_CI_N"/>
</dbReference>
<dbReference type="GO" id="GO:0003677">
    <property type="term" value="F:DNA binding"/>
    <property type="evidence" value="ECO:0007669"/>
    <property type="project" value="InterPro"/>
</dbReference>
<dbReference type="GO" id="GO:0045892">
    <property type="term" value="P:negative regulation of DNA-templated transcription"/>
    <property type="evidence" value="ECO:0007669"/>
    <property type="project" value="InterPro"/>
</dbReference>
<dbReference type="Proteomes" id="UP000189966">
    <property type="component" value="Unassembled WGS sequence"/>
</dbReference>
<dbReference type="OrthoDB" id="5829794at2"/>
<accession>A0A1T5HXP3</accession>
<organism evidence="2 3">
    <name type="scientific">Photobacterium piscicola</name>
    <dbReference type="NCBI Taxonomy" id="1378299"/>
    <lineage>
        <taxon>Bacteria</taxon>
        <taxon>Pseudomonadati</taxon>
        <taxon>Pseudomonadota</taxon>
        <taxon>Gammaproteobacteria</taxon>
        <taxon>Vibrionales</taxon>
        <taxon>Vibrionaceae</taxon>
        <taxon>Photobacterium</taxon>
    </lineage>
</organism>
<evidence type="ECO:0000313" key="3">
    <source>
        <dbReference type="Proteomes" id="UP000189966"/>
    </source>
</evidence>
<name>A0A1T5HXP3_9GAMM</name>
<evidence type="ECO:0000259" key="1">
    <source>
        <dbReference type="Pfam" id="PF07022"/>
    </source>
</evidence>